<reference evidence="7" key="2">
    <citation type="submission" date="2021-08" db="EMBL/GenBank/DDBJ databases">
        <authorList>
            <person name="Tani A."/>
            <person name="Ola A."/>
            <person name="Ogura Y."/>
            <person name="Katsura K."/>
            <person name="Hayashi T."/>
        </authorList>
    </citation>
    <scope>NUCLEOTIDE SEQUENCE</scope>
    <source>
        <strain evidence="7">NBRC 15686</strain>
    </source>
</reference>
<dbReference type="InterPro" id="IPR022301">
    <property type="entry name" value="Integral_membrane_YjbE"/>
</dbReference>
<evidence type="ECO:0000256" key="5">
    <source>
        <dbReference type="ARBA" id="ARBA00023136"/>
    </source>
</evidence>
<organism evidence="7 8">
    <name type="scientific">Methylorubrum aminovorans</name>
    <dbReference type="NCBI Taxonomy" id="269069"/>
    <lineage>
        <taxon>Bacteria</taxon>
        <taxon>Pseudomonadati</taxon>
        <taxon>Pseudomonadota</taxon>
        <taxon>Alphaproteobacteria</taxon>
        <taxon>Hyphomicrobiales</taxon>
        <taxon>Methylobacteriaceae</taxon>
        <taxon>Methylorubrum</taxon>
    </lineage>
</organism>
<feature type="transmembrane region" description="Helical" evidence="6">
    <location>
        <begin position="204"/>
        <end position="224"/>
    </location>
</feature>
<dbReference type="RefSeq" id="WP_238228952.1">
    <property type="nucleotide sequence ID" value="NZ_BAAADH010000015.1"/>
</dbReference>
<feature type="transmembrane region" description="Helical" evidence="6">
    <location>
        <begin position="164"/>
        <end position="184"/>
    </location>
</feature>
<comment type="similarity">
    <text evidence="2">Belongs to the TerC family.</text>
</comment>
<dbReference type="NCBIfam" id="TIGR03717">
    <property type="entry name" value="R_switched_YjbE"/>
    <property type="match status" value="1"/>
</dbReference>
<dbReference type="InterPro" id="IPR005496">
    <property type="entry name" value="Integral_membrane_TerC"/>
</dbReference>
<evidence type="ECO:0000256" key="2">
    <source>
        <dbReference type="ARBA" id="ARBA00007511"/>
    </source>
</evidence>
<dbReference type="Proteomes" id="UP001055039">
    <property type="component" value="Unassembled WGS sequence"/>
</dbReference>
<comment type="subcellular location">
    <subcellularLocation>
        <location evidence="1">Membrane</location>
        <topology evidence="1">Multi-pass membrane protein</topology>
    </subcellularLocation>
</comment>
<keyword evidence="3 6" id="KW-0812">Transmembrane</keyword>
<accession>A0ABQ4ULE1</accession>
<dbReference type="EMBL" id="BPRC01000043">
    <property type="protein sequence ID" value="GJE68110.1"/>
    <property type="molecule type" value="Genomic_DNA"/>
</dbReference>
<gene>
    <name evidence="7" type="ORF">LNAOJCKE_5346</name>
</gene>
<evidence type="ECO:0000256" key="1">
    <source>
        <dbReference type="ARBA" id="ARBA00004141"/>
    </source>
</evidence>
<evidence type="ECO:0000313" key="7">
    <source>
        <dbReference type="EMBL" id="GJE68110.1"/>
    </source>
</evidence>
<evidence type="ECO:0000256" key="3">
    <source>
        <dbReference type="ARBA" id="ARBA00022692"/>
    </source>
</evidence>
<dbReference type="Pfam" id="PF03741">
    <property type="entry name" value="TerC"/>
    <property type="match status" value="1"/>
</dbReference>
<evidence type="ECO:0008006" key="9">
    <source>
        <dbReference type="Google" id="ProtNLM"/>
    </source>
</evidence>
<proteinExistence type="inferred from homology"/>
<reference evidence="7" key="1">
    <citation type="journal article" date="2021" name="Front. Microbiol.">
        <title>Comprehensive Comparative Genomics and Phenotyping of Methylobacterium Species.</title>
        <authorList>
            <person name="Alessa O."/>
            <person name="Ogura Y."/>
            <person name="Fujitani Y."/>
            <person name="Takami H."/>
            <person name="Hayashi T."/>
            <person name="Sahin N."/>
            <person name="Tani A."/>
        </authorList>
    </citation>
    <scope>NUCLEOTIDE SEQUENCE</scope>
    <source>
        <strain evidence="7">NBRC 15686</strain>
    </source>
</reference>
<evidence type="ECO:0000313" key="8">
    <source>
        <dbReference type="Proteomes" id="UP001055039"/>
    </source>
</evidence>
<evidence type="ECO:0000256" key="4">
    <source>
        <dbReference type="ARBA" id="ARBA00022989"/>
    </source>
</evidence>
<dbReference type="PANTHER" id="PTHR30238:SF4">
    <property type="entry name" value="SLL1022 PROTEIN"/>
    <property type="match status" value="1"/>
</dbReference>
<dbReference type="PANTHER" id="PTHR30238">
    <property type="entry name" value="MEMBRANE BOUND PREDICTED REDOX MODULATOR"/>
    <property type="match status" value="1"/>
</dbReference>
<sequence length="250" mass="26521">MDTYLSSSFLLSLLQIIWIDILLSGDNAVVIALACRGLPERQRRIGVYVGALVAALLRIVFALIISQLLAVPLLKVVGGMILLHIAVKLVRGEEEDESSIKEQSSLPKAIWTIAVADAVMSFDNVVAVAGAAKGHDELFIIGLALSVPLLVVGATLITRLIDRFPMLIWFGGGLLGWVAGEMIVTDRMVQQHVIEALPTALQPSLHYVAAALGAVLVIGIGALLRRKSDRAVAGEQAEAVGTAEADVLGH</sequence>
<evidence type="ECO:0000256" key="6">
    <source>
        <dbReference type="SAM" id="Phobius"/>
    </source>
</evidence>
<comment type="caution">
    <text evidence="7">The sequence shown here is derived from an EMBL/GenBank/DDBJ whole genome shotgun (WGS) entry which is preliminary data.</text>
</comment>
<keyword evidence="8" id="KW-1185">Reference proteome</keyword>
<keyword evidence="4 6" id="KW-1133">Transmembrane helix</keyword>
<protein>
    <recommendedName>
        <fullName evidence="9">Integral membrane protein TerC</fullName>
    </recommendedName>
</protein>
<feature type="transmembrane region" description="Helical" evidence="6">
    <location>
        <begin position="12"/>
        <end position="33"/>
    </location>
</feature>
<keyword evidence="5 6" id="KW-0472">Membrane</keyword>
<feature type="transmembrane region" description="Helical" evidence="6">
    <location>
        <begin position="138"/>
        <end position="157"/>
    </location>
</feature>
<name>A0ABQ4ULE1_9HYPH</name>
<feature type="transmembrane region" description="Helical" evidence="6">
    <location>
        <begin position="45"/>
        <end position="65"/>
    </location>
</feature>